<gene>
    <name evidence="4" type="ORF">SAMN02745725_00397</name>
</gene>
<sequence length="428" mass="48905">MEMMGIGIDMLSILITFVILVGVLLGKRNAMNEYFPILLLMNALVLLADMGTLVFANDNETLELLRISVILQGSFTYISISGFNLYVDKLITRKRGKRPVFRAVPFAICVIMILFWISSLLHGYAFQISNDGVYSQGQLYFFVVLIGCILVIFIFFRILYNQINGVLDVNVCIALYIFIIIPFIVLFPALLCECLSMLYGAITVSYLIMFIAIHVTREQTIVEKKMDDTIMQTDLIISELQPHFIFNSLTNIKYLIKKNPELAVNAMDKFTKYLRRNLDTITDQELITFEEELEHTRTYLWLEQLRFGDLKIEYSIDEDQFLIPPLSLQPVVENAVRHGVTKKIGGGTIKIYVREMEDCYKITVKDDGIGFDSKQLDEEIEAAGIHDIRKRLYEMNKSKLSIASTEGVGTTVTYLIMKEDTEDDSVQG</sequence>
<dbReference type="Pfam" id="PF06580">
    <property type="entry name" value="His_kinase"/>
    <property type="match status" value="1"/>
</dbReference>
<keyword evidence="5" id="KW-1185">Reference proteome</keyword>
<feature type="domain" description="Signal transduction histidine kinase internal region" evidence="3">
    <location>
        <begin position="234"/>
        <end position="309"/>
    </location>
</feature>
<feature type="transmembrane region" description="Helical" evidence="1">
    <location>
        <begin position="99"/>
        <end position="119"/>
    </location>
</feature>
<name>A0A1M6BAZ1_PSEXY</name>
<dbReference type="OrthoDB" id="9809348at2"/>
<dbReference type="RefSeq" id="WP_072911973.1">
    <property type="nucleotide sequence ID" value="NZ_FQYQ01000002.1"/>
</dbReference>
<dbReference type="EMBL" id="FQYQ01000002">
    <property type="protein sequence ID" value="SHI45866.1"/>
    <property type="molecule type" value="Genomic_DNA"/>
</dbReference>
<dbReference type="InterPro" id="IPR036890">
    <property type="entry name" value="HATPase_C_sf"/>
</dbReference>
<dbReference type="InterPro" id="IPR003594">
    <property type="entry name" value="HATPase_dom"/>
</dbReference>
<dbReference type="InterPro" id="IPR010559">
    <property type="entry name" value="Sig_transdc_His_kin_internal"/>
</dbReference>
<dbReference type="GO" id="GO:0016020">
    <property type="term" value="C:membrane"/>
    <property type="evidence" value="ECO:0007669"/>
    <property type="project" value="InterPro"/>
</dbReference>
<dbReference type="GO" id="GO:0000155">
    <property type="term" value="F:phosphorelay sensor kinase activity"/>
    <property type="evidence" value="ECO:0007669"/>
    <property type="project" value="InterPro"/>
</dbReference>
<organism evidence="4 5">
    <name type="scientific">Pseudobutyrivibrio xylanivorans DSM 14809</name>
    <dbReference type="NCBI Taxonomy" id="1123012"/>
    <lineage>
        <taxon>Bacteria</taxon>
        <taxon>Bacillati</taxon>
        <taxon>Bacillota</taxon>
        <taxon>Clostridia</taxon>
        <taxon>Lachnospirales</taxon>
        <taxon>Lachnospiraceae</taxon>
        <taxon>Pseudobutyrivibrio</taxon>
    </lineage>
</organism>
<dbReference type="PANTHER" id="PTHR34220">
    <property type="entry name" value="SENSOR HISTIDINE KINASE YPDA"/>
    <property type="match status" value="1"/>
</dbReference>
<keyword evidence="1" id="KW-1133">Transmembrane helix</keyword>
<evidence type="ECO:0000313" key="5">
    <source>
        <dbReference type="Proteomes" id="UP000184185"/>
    </source>
</evidence>
<evidence type="ECO:0000259" key="3">
    <source>
        <dbReference type="Pfam" id="PF06580"/>
    </source>
</evidence>
<feature type="transmembrane region" description="Helical" evidence="1">
    <location>
        <begin position="37"/>
        <end position="55"/>
    </location>
</feature>
<evidence type="ECO:0000256" key="1">
    <source>
        <dbReference type="SAM" id="Phobius"/>
    </source>
</evidence>
<dbReference type="PANTHER" id="PTHR34220:SF7">
    <property type="entry name" value="SENSOR HISTIDINE KINASE YPDA"/>
    <property type="match status" value="1"/>
</dbReference>
<dbReference type="AlphaFoldDB" id="A0A1M6BAZ1"/>
<dbReference type="InterPro" id="IPR050640">
    <property type="entry name" value="Bact_2-comp_sensor_kinase"/>
</dbReference>
<evidence type="ECO:0000313" key="4">
    <source>
        <dbReference type="EMBL" id="SHI45866.1"/>
    </source>
</evidence>
<feature type="transmembrane region" description="Helical" evidence="1">
    <location>
        <begin position="171"/>
        <end position="191"/>
    </location>
</feature>
<accession>A0A1M6BAZ1</accession>
<keyword evidence="4" id="KW-0418">Kinase</keyword>
<dbReference type="Gene3D" id="3.30.565.10">
    <property type="entry name" value="Histidine kinase-like ATPase, C-terminal domain"/>
    <property type="match status" value="1"/>
</dbReference>
<dbReference type="SUPFAM" id="SSF55874">
    <property type="entry name" value="ATPase domain of HSP90 chaperone/DNA topoisomerase II/histidine kinase"/>
    <property type="match status" value="1"/>
</dbReference>
<feature type="domain" description="Histidine kinase/HSP90-like ATPase" evidence="2">
    <location>
        <begin position="329"/>
        <end position="414"/>
    </location>
</feature>
<feature type="transmembrane region" description="Helical" evidence="1">
    <location>
        <begin position="197"/>
        <end position="216"/>
    </location>
</feature>
<keyword evidence="1" id="KW-0472">Membrane</keyword>
<keyword evidence="4" id="KW-0808">Transferase</keyword>
<feature type="transmembrane region" description="Helical" evidence="1">
    <location>
        <begin position="6"/>
        <end position="25"/>
    </location>
</feature>
<dbReference type="Proteomes" id="UP000184185">
    <property type="component" value="Unassembled WGS sequence"/>
</dbReference>
<reference evidence="4 5" key="1">
    <citation type="submission" date="2016-11" db="EMBL/GenBank/DDBJ databases">
        <authorList>
            <person name="Jaros S."/>
            <person name="Januszkiewicz K."/>
            <person name="Wedrychowicz H."/>
        </authorList>
    </citation>
    <scope>NUCLEOTIDE SEQUENCE [LARGE SCALE GENOMIC DNA]</scope>
    <source>
        <strain evidence="4 5">DSM 14809</strain>
    </source>
</reference>
<dbReference type="Pfam" id="PF02518">
    <property type="entry name" value="HATPase_c"/>
    <property type="match status" value="1"/>
</dbReference>
<feature type="transmembrane region" description="Helical" evidence="1">
    <location>
        <begin position="139"/>
        <end position="159"/>
    </location>
</feature>
<protein>
    <submittedName>
        <fullName evidence="4">Histidine kinase-, DNA gyrase B-, and HSP90-like ATPase</fullName>
    </submittedName>
</protein>
<feature type="transmembrane region" description="Helical" evidence="1">
    <location>
        <begin position="67"/>
        <end position="87"/>
    </location>
</feature>
<proteinExistence type="predicted"/>
<keyword evidence="1" id="KW-0812">Transmembrane</keyword>
<evidence type="ECO:0000259" key="2">
    <source>
        <dbReference type="Pfam" id="PF02518"/>
    </source>
</evidence>